<protein>
    <submittedName>
        <fullName evidence="6">MutS-related protein, family 1</fullName>
    </submittedName>
</protein>
<evidence type="ECO:0000256" key="2">
    <source>
        <dbReference type="ARBA" id="ARBA00022840"/>
    </source>
</evidence>
<comment type="caution">
    <text evidence="6">The sequence shown here is derived from an EMBL/GenBank/DDBJ whole genome shotgun (WGS) entry which is preliminary data.</text>
</comment>
<feature type="transmembrane region" description="Helical" evidence="4">
    <location>
        <begin position="46"/>
        <end position="65"/>
    </location>
</feature>
<dbReference type="SMART" id="SM00534">
    <property type="entry name" value="MUTSac"/>
    <property type="match status" value="1"/>
</dbReference>
<dbReference type="GO" id="GO:0005829">
    <property type="term" value="C:cytosol"/>
    <property type="evidence" value="ECO:0007669"/>
    <property type="project" value="TreeGrafter"/>
</dbReference>
<dbReference type="AlphaFoldDB" id="A0A225DE35"/>
<dbReference type="InterPro" id="IPR045076">
    <property type="entry name" value="MutS"/>
</dbReference>
<dbReference type="GO" id="GO:0005524">
    <property type="term" value="F:ATP binding"/>
    <property type="evidence" value="ECO:0007669"/>
    <property type="project" value="UniProtKB-KW"/>
</dbReference>
<dbReference type="Proteomes" id="UP000214646">
    <property type="component" value="Unassembled WGS sequence"/>
</dbReference>
<evidence type="ECO:0000256" key="1">
    <source>
        <dbReference type="ARBA" id="ARBA00022741"/>
    </source>
</evidence>
<gene>
    <name evidence="6" type="ORF">FRUB_08169</name>
</gene>
<feature type="transmembrane region" description="Helical" evidence="4">
    <location>
        <begin position="71"/>
        <end position="91"/>
    </location>
</feature>
<dbReference type="InterPro" id="IPR000432">
    <property type="entry name" value="DNA_mismatch_repair_MutS_C"/>
</dbReference>
<name>A0A225DE35_9BACT</name>
<dbReference type="Pfam" id="PF00488">
    <property type="entry name" value="MutS_V"/>
    <property type="match status" value="1"/>
</dbReference>
<keyword evidence="2" id="KW-0067">ATP-binding</keyword>
<keyword evidence="4" id="KW-1133">Transmembrane helix</keyword>
<keyword evidence="4" id="KW-0812">Transmembrane</keyword>
<reference evidence="7" key="1">
    <citation type="submission" date="2017-06" db="EMBL/GenBank/DDBJ databases">
        <title>Genome analysis of Fimbriiglobus ruber SP5, the first member of the order Planctomycetales with confirmed chitinolytic capability.</title>
        <authorList>
            <person name="Ravin N.V."/>
            <person name="Rakitin A.L."/>
            <person name="Ivanova A.A."/>
            <person name="Beletsky A.V."/>
            <person name="Kulichevskaya I.S."/>
            <person name="Mardanov A.V."/>
            <person name="Dedysh S.N."/>
        </authorList>
    </citation>
    <scope>NUCLEOTIDE SEQUENCE [LARGE SCALE GENOMIC DNA]</scope>
    <source>
        <strain evidence="7">SP5</strain>
    </source>
</reference>
<dbReference type="InterPro" id="IPR036187">
    <property type="entry name" value="DNA_mismatch_repair_MutS_sf"/>
</dbReference>
<evidence type="ECO:0000256" key="4">
    <source>
        <dbReference type="SAM" id="Phobius"/>
    </source>
</evidence>
<dbReference type="Gene3D" id="3.40.50.300">
    <property type="entry name" value="P-loop containing nucleotide triphosphate hydrolases"/>
    <property type="match status" value="1"/>
</dbReference>
<evidence type="ECO:0000256" key="3">
    <source>
        <dbReference type="ARBA" id="ARBA00023125"/>
    </source>
</evidence>
<dbReference type="OrthoDB" id="9802448at2"/>
<dbReference type="PANTHER" id="PTHR11361:SF99">
    <property type="entry name" value="DNA MISMATCH REPAIR PROTEIN"/>
    <property type="match status" value="1"/>
</dbReference>
<dbReference type="PANTHER" id="PTHR11361">
    <property type="entry name" value="DNA MISMATCH REPAIR PROTEIN MUTS FAMILY MEMBER"/>
    <property type="match status" value="1"/>
</dbReference>
<dbReference type="GO" id="GO:0030983">
    <property type="term" value="F:mismatched DNA binding"/>
    <property type="evidence" value="ECO:0007669"/>
    <property type="project" value="InterPro"/>
</dbReference>
<keyword evidence="1" id="KW-0547">Nucleotide-binding</keyword>
<feature type="transmembrane region" description="Helical" evidence="4">
    <location>
        <begin position="225"/>
        <end position="242"/>
    </location>
</feature>
<dbReference type="GO" id="GO:0006298">
    <property type="term" value="P:mismatch repair"/>
    <property type="evidence" value="ECO:0007669"/>
    <property type="project" value="InterPro"/>
</dbReference>
<keyword evidence="4" id="KW-0472">Membrane</keyword>
<proteinExistence type="predicted"/>
<organism evidence="6 7">
    <name type="scientific">Fimbriiglobus ruber</name>
    <dbReference type="NCBI Taxonomy" id="1908690"/>
    <lineage>
        <taxon>Bacteria</taxon>
        <taxon>Pseudomonadati</taxon>
        <taxon>Planctomycetota</taxon>
        <taxon>Planctomycetia</taxon>
        <taxon>Gemmatales</taxon>
        <taxon>Gemmataceae</taxon>
        <taxon>Fimbriiglobus</taxon>
    </lineage>
</organism>
<keyword evidence="7" id="KW-1185">Reference proteome</keyword>
<accession>A0A225DE35</accession>
<dbReference type="EMBL" id="NIDE01000017">
    <property type="protein sequence ID" value="OWK35606.1"/>
    <property type="molecule type" value="Genomic_DNA"/>
</dbReference>
<dbReference type="GO" id="GO:0140664">
    <property type="term" value="F:ATP-dependent DNA damage sensor activity"/>
    <property type="evidence" value="ECO:0007669"/>
    <property type="project" value="InterPro"/>
</dbReference>
<dbReference type="InterPro" id="IPR027417">
    <property type="entry name" value="P-loop_NTPase"/>
</dbReference>
<evidence type="ECO:0000313" key="7">
    <source>
        <dbReference type="Proteomes" id="UP000214646"/>
    </source>
</evidence>
<evidence type="ECO:0000313" key="6">
    <source>
        <dbReference type="EMBL" id="OWK35606.1"/>
    </source>
</evidence>
<dbReference type="SUPFAM" id="SSF48334">
    <property type="entry name" value="DNA repair protein MutS, domain III"/>
    <property type="match status" value="1"/>
</dbReference>
<dbReference type="SUPFAM" id="SSF52540">
    <property type="entry name" value="P-loop containing nucleoside triphosphate hydrolases"/>
    <property type="match status" value="1"/>
</dbReference>
<keyword evidence="3" id="KW-0238">DNA-binding</keyword>
<sequence>MRSVSSPEAVVSEKSLLDPRAAYTDRLAARRATVASLDARIDRVGGARVVVFLAAVVAAAVGWFGGAFSPWWGALGVVPLGALVLVTKLLAHQRARAAAAVRYYRHALDRLDGTWIGRGPTGDQFADPNHLYAADLDLFGRGSLFQRLCAARTADGQRVLAGWLLAPAGAEEVVARQGAVADLRGRLDLREYLAVTGGPAAADVTALAAWGEAPLRTVLAWRRTAVLMLGWFNLLAAILWLAGETTSLPLLIGAVVSAIVVWPLMGWSREVARPVEDALNDLPLLEAILARLEREPFSSPRLLELQQSLTAGGASAANRVRDLRAIGDWSTARRNPLFLPVAILMLWDVRTALKLDRWRTRSGTLVAKWLAAAAELEALGSLAGYAFENPGDPFPDVRAGGEPGVEANRLGHPLLPADRCVRNDVAIGGPVRLLMISGSNMSGKSTLLRSLGVNIVLALAGGPVRAERLALTPVALGATIRVQDSLHDGKSRFYAEVTRVRAVLDRVAGALPVLFLFDELFSGTNSADRVLGAEAVIRKLLDIGAIGLVTTHDLALTAATVGLGSRAVNIHFADQFEDGKMTFDYTIRPGVVPHGNGVALMRAVGLDV</sequence>
<evidence type="ECO:0000259" key="5">
    <source>
        <dbReference type="SMART" id="SM00534"/>
    </source>
</evidence>
<feature type="domain" description="DNA mismatch repair proteins mutS family" evidence="5">
    <location>
        <begin position="431"/>
        <end position="607"/>
    </location>
</feature>